<evidence type="ECO:0000256" key="3">
    <source>
        <dbReference type="ARBA" id="ARBA00022679"/>
    </source>
</evidence>
<dbReference type="Proteomes" id="UP000199595">
    <property type="component" value="Unassembled WGS sequence"/>
</dbReference>
<dbReference type="STRING" id="762486.SAMN05444411_10340"/>
<dbReference type="SUPFAM" id="SSF53448">
    <property type="entry name" value="Nucleotide-diphospho-sugar transferases"/>
    <property type="match status" value="1"/>
</dbReference>
<evidence type="ECO:0000256" key="2">
    <source>
        <dbReference type="ARBA" id="ARBA00022676"/>
    </source>
</evidence>
<feature type="transmembrane region" description="Helical" evidence="4">
    <location>
        <begin position="329"/>
        <end position="348"/>
    </location>
</feature>
<keyword evidence="6" id="KW-1185">Reference proteome</keyword>
<reference evidence="5 6" key="1">
    <citation type="submission" date="2016-10" db="EMBL/GenBank/DDBJ databases">
        <authorList>
            <person name="de Groot N.N."/>
        </authorList>
    </citation>
    <scope>NUCLEOTIDE SEQUENCE [LARGE SCALE GENOMIC DNA]</scope>
    <source>
        <strain evidence="5 6">DSM 24956</strain>
    </source>
</reference>
<evidence type="ECO:0000313" key="6">
    <source>
        <dbReference type="Proteomes" id="UP000199595"/>
    </source>
</evidence>
<gene>
    <name evidence="5" type="ORF">SAMN05444411_10340</name>
</gene>
<dbReference type="Pfam" id="PF13641">
    <property type="entry name" value="Glyco_tranf_2_3"/>
    <property type="match status" value="1"/>
</dbReference>
<feature type="transmembrane region" description="Helical" evidence="4">
    <location>
        <begin position="6"/>
        <end position="32"/>
    </location>
</feature>
<accession>A0A1H2YTI9</accession>
<keyword evidence="4" id="KW-1133">Transmembrane helix</keyword>
<sequence>MQLLNIIQIILLILLGLATLYIFIFSIASLFYKQRTYNSNGNFKKMAVLIPGYKEDEVILEVAKSALEQDYPKNLFDVVIIADSFKKETISELETLPIKLIEVSFEKSTKSKALNKAMAKLKSKYDIALVLDADNLMTPGFLNKINAAFEYDFIAVQGHRAAKNLNNSWAVLDAISEEINNNIFRKGHRVLGLSSAIIGSGMAFKYTYFKELMATVTAVGGFDKEIELKMLKAKHKIVYLDDAIVLDEKIQKSEVFGNQRRRWLSAQFHYFRKDFLNALKDLITKGNVDYFDKAIQFIQPPRILLLGAVIFLSSCFIIVNYLLNNQFIYSIYWIILAVACILSFVFSVPKIFYNLKTLKALASLPKGMFMMFLSLLKIKGANKTFIHTQHTSSNSKINKS</sequence>
<name>A0A1H2YTI9_9FLAO</name>
<comment type="similarity">
    <text evidence="1">Belongs to the glycosyltransferase 2 family.</text>
</comment>
<keyword evidence="4" id="KW-0812">Transmembrane</keyword>
<dbReference type="Gene3D" id="3.90.550.10">
    <property type="entry name" value="Spore Coat Polysaccharide Biosynthesis Protein SpsA, Chain A"/>
    <property type="match status" value="1"/>
</dbReference>
<feature type="transmembrane region" description="Helical" evidence="4">
    <location>
        <begin position="303"/>
        <end position="323"/>
    </location>
</feature>
<dbReference type="PANTHER" id="PTHR43630">
    <property type="entry name" value="POLY-BETA-1,6-N-ACETYL-D-GLUCOSAMINE SYNTHASE"/>
    <property type="match status" value="1"/>
</dbReference>
<dbReference type="AlphaFoldDB" id="A0A1H2YTI9"/>
<dbReference type="EMBL" id="FNNJ01000003">
    <property type="protein sequence ID" value="SDX07889.1"/>
    <property type="molecule type" value="Genomic_DNA"/>
</dbReference>
<keyword evidence="3 5" id="KW-0808">Transferase</keyword>
<organism evidence="5 6">
    <name type="scientific">Lutibacter oricola</name>
    <dbReference type="NCBI Taxonomy" id="762486"/>
    <lineage>
        <taxon>Bacteria</taxon>
        <taxon>Pseudomonadati</taxon>
        <taxon>Bacteroidota</taxon>
        <taxon>Flavobacteriia</taxon>
        <taxon>Flavobacteriales</taxon>
        <taxon>Flavobacteriaceae</taxon>
        <taxon>Lutibacter</taxon>
    </lineage>
</organism>
<evidence type="ECO:0000313" key="5">
    <source>
        <dbReference type="EMBL" id="SDX07889.1"/>
    </source>
</evidence>
<dbReference type="GO" id="GO:0016757">
    <property type="term" value="F:glycosyltransferase activity"/>
    <property type="evidence" value="ECO:0007669"/>
    <property type="project" value="UniProtKB-KW"/>
</dbReference>
<dbReference type="InterPro" id="IPR029044">
    <property type="entry name" value="Nucleotide-diphossugar_trans"/>
</dbReference>
<dbReference type="PANTHER" id="PTHR43630:SF1">
    <property type="entry name" value="POLY-BETA-1,6-N-ACETYL-D-GLUCOSAMINE SYNTHASE"/>
    <property type="match status" value="1"/>
</dbReference>
<keyword evidence="4" id="KW-0472">Membrane</keyword>
<protein>
    <submittedName>
        <fullName evidence="5">Glycosyltransferase, catalytic subunit of cellulose synthase and poly-beta-1,6-N-acetylglucosamine synthase</fullName>
    </submittedName>
</protein>
<keyword evidence="2" id="KW-0328">Glycosyltransferase</keyword>
<evidence type="ECO:0000256" key="1">
    <source>
        <dbReference type="ARBA" id="ARBA00006739"/>
    </source>
</evidence>
<dbReference type="CDD" id="cd06423">
    <property type="entry name" value="CESA_like"/>
    <property type="match status" value="1"/>
</dbReference>
<proteinExistence type="inferred from homology"/>
<evidence type="ECO:0000256" key="4">
    <source>
        <dbReference type="SAM" id="Phobius"/>
    </source>
</evidence>